<feature type="compositionally biased region" description="Polar residues" evidence="6">
    <location>
        <begin position="51"/>
        <end position="67"/>
    </location>
</feature>
<dbReference type="PANTHER" id="PTHR20275:SF0">
    <property type="entry name" value="NAD KINASE"/>
    <property type="match status" value="1"/>
</dbReference>
<keyword evidence="3 7" id="KW-0418">Kinase</keyword>
<dbReference type="Proteomes" id="UP000016088">
    <property type="component" value="Unassembled WGS sequence"/>
</dbReference>
<feature type="compositionally biased region" description="Low complexity" evidence="6">
    <location>
        <begin position="190"/>
        <end position="203"/>
    </location>
</feature>
<keyword evidence="2" id="KW-0808">Transferase</keyword>
<feature type="compositionally biased region" description="Polar residues" evidence="6">
    <location>
        <begin position="1"/>
        <end position="28"/>
    </location>
</feature>
<dbReference type="Gene3D" id="2.60.200.30">
    <property type="entry name" value="Probable inorganic polyphosphate/atp-NAD kinase, domain 2"/>
    <property type="match status" value="1"/>
</dbReference>
<evidence type="ECO:0000256" key="6">
    <source>
        <dbReference type="SAM" id="MobiDB-lite"/>
    </source>
</evidence>
<keyword evidence="5" id="KW-0520">NAD</keyword>
<evidence type="ECO:0000256" key="5">
    <source>
        <dbReference type="ARBA" id="ARBA00023027"/>
    </source>
</evidence>
<dbReference type="FunFam" id="2.60.200.30:FF:000006">
    <property type="entry name" value="probable NAD kinase 1"/>
    <property type="match status" value="1"/>
</dbReference>
<comment type="similarity">
    <text evidence="1">Belongs to the NAD kinase family.</text>
</comment>
<dbReference type="InterPro" id="IPR016064">
    <property type="entry name" value="NAD/diacylglycerol_kinase_sf"/>
</dbReference>
<dbReference type="HAMAP" id="MF_00361">
    <property type="entry name" value="NAD_kinase"/>
    <property type="match status" value="1"/>
</dbReference>
<dbReference type="EMBL" id="KE503207">
    <property type="protein sequence ID" value="EPX72660.1"/>
    <property type="molecule type" value="Genomic_DNA"/>
</dbReference>
<dbReference type="GO" id="GO:0003951">
    <property type="term" value="F:NAD+ kinase activity"/>
    <property type="evidence" value="ECO:0007669"/>
    <property type="project" value="InterPro"/>
</dbReference>
<dbReference type="PANTHER" id="PTHR20275">
    <property type="entry name" value="NAD KINASE"/>
    <property type="match status" value="1"/>
</dbReference>
<feature type="region of interest" description="Disordered" evidence="6">
    <location>
        <begin position="51"/>
        <end position="96"/>
    </location>
</feature>
<dbReference type="VEuPathDB" id="FungiDB:SOCG_00423"/>
<protein>
    <submittedName>
        <fullName evidence="7">NAD/NADH kinase</fullName>
    </submittedName>
</protein>
<feature type="region of interest" description="Disordered" evidence="6">
    <location>
        <begin position="187"/>
        <end position="221"/>
    </location>
</feature>
<dbReference type="InterPro" id="IPR002504">
    <property type="entry name" value="NADK"/>
</dbReference>
<evidence type="ECO:0000313" key="8">
    <source>
        <dbReference type="Proteomes" id="UP000016088"/>
    </source>
</evidence>
<organism evidence="7 8">
    <name type="scientific">Schizosaccharomyces octosporus (strain yFS286)</name>
    <name type="common">Fission yeast</name>
    <name type="synonym">Octosporomyces octosporus</name>
    <dbReference type="NCBI Taxonomy" id="483514"/>
    <lineage>
        <taxon>Eukaryota</taxon>
        <taxon>Fungi</taxon>
        <taxon>Dikarya</taxon>
        <taxon>Ascomycota</taxon>
        <taxon>Taphrinomycotina</taxon>
        <taxon>Schizosaccharomycetes</taxon>
        <taxon>Schizosaccharomycetales</taxon>
        <taxon>Schizosaccharomycetaceae</taxon>
        <taxon>Schizosaccharomyces</taxon>
    </lineage>
</organism>
<dbReference type="HOGENOM" id="CLU_008831_1_4_1"/>
<gene>
    <name evidence="7" type="ORF">SOCG_00423</name>
</gene>
<dbReference type="Pfam" id="PF01513">
    <property type="entry name" value="NAD_kinase"/>
    <property type="match status" value="1"/>
</dbReference>
<evidence type="ECO:0000256" key="1">
    <source>
        <dbReference type="ARBA" id="ARBA00010995"/>
    </source>
</evidence>
<dbReference type="OrthoDB" id="24581at2759"/>
<keyword evidence="8" id="KW-1185">Reference proteome</keyword>
<dbReference type="GO" id="GO:0006741">
    <property type="term" value="P:NADP+ biosynthetic process"/>
    <property type="evidence" value="ECO:0007669"/>
    <property type="project" value="InterPro"/>
</dbReference>
<evidence type="ECO:0000256" key="4">
    <source>
        <dbReference type="ARBA" id="ARBA00022857"/>
    </source>
</evidence>
<dbReference type="GeneID" id="25029407"/>
<keyword evidence="4" id="KW-0521">NADP</keyword>
<evidence type="ECO:0000256" key="2">
    <source>
        <dbReference type="ARBA" id="ARBA00022679"/>
    </source>
</evidence>
<evidence type="ECO:0000313" key="7">
    <source>
        <dbReference type="EMBL" id="EPX72660.1"/>
    </source>
</evidence>
<dbReference type="Gene3D" id="3.40.50.10330">
    <property type="entry name" value="Probable inorganic polyphosphate/atp-NAD kinase, domain 1"/>
    <property type="match status" value="1"/>
</dbReference>
<name>S9R2R3_SCHOY</name>
<dbReference type="InterPro" id="IPR017438">
    <property type="entry name" value="ATP-NAD_kinase_N"/>
</dbReference>
<evidence type="ECO:0000256" key="3">
    <source>
        <dbReference type="ARBA" id="ARBA00022777"/>
    </source>
</evidence>
<sequence>MDPNNPFSKSDIYSSDQKEQNGAISSFDTELPETFRNMSKSFSNLSMSNIGHDSSTDYMRSPSTVRSSKIRWARKNPRFDPDHRKRQHDRVKHSSSNNCKLHLSLQNHAAAQLRSDSLLLQASDKRDLTSLVTRVKELAAKLSAARLTFRFRRVLLISSDGSSSVNAAVQVTQWLLDNFVESSAQQDFGSSSMDSQSRMTSSDSNDHSGSPPPLEKNFSPKSPKSQFFIYLEEKLSLLPEFDSFTPKENVRLWSAELCTQQPNVFDCVITIGDDSTALRASWLFQDVVPPVISYSIANPGFLSVLPINNYQETLDVIFRKGFTVNLRMRFQCSIMRYVGEKKTHICEGQFSVLNELLIDRGPNPFMIMLDLYVDNVYITCLQSDGVCVSTPTGSTAYSVAAGGSLCHPAIPAILISAICPHSLSFRPIILPDSITLRIVVPLDARSNAWCAFDGHHRVELGLGDYISVSASPFPFPSFNRSEHSVDWFDVLRHTLNWNDRKNRQRAHHSREFGLGLSE</sequence>
<dbReference type="AlphaFoldDB" id="S9R2R3"/>
<accession>S9R2R3</accession>
<feature type="compositionally biased region" description="Basic residues" evidence="6">
    <location>
        <begin position="84"/>
        <end position="93"/>
    </location>
</feature>
<dbReference type="RefSeq" id="XP_013018297.1">
    <property type="nucleotide sequence ID" value="XM_013162843.1"/>
</dbReference>
<feature type="region of interest" description="Disordered" evidence="6">
    <location>
        <begin position="1"/>
        <end position="29"/>
    </location>
</feature>
<dbReference type="InterPro" id="IPR017437">
    <property type="entry name" value="ATP-NAD_kinase_PpnK-typ_C"/>
</dbReference>
<dbReference type="GO" id="GO:0019674">
    <property type="term" value="P:NAD+ metabolic process"/>
    <property type="evidence" value="ECO:0007669"/>
    <property type="project" value="InterPro"/>
</dbReference>
<reference evidence="7 8" key="1">
    <citation type="journal article" date="2011" name="Science">
        <title>Comparative functional genomics of the fission yeasts.</title>
        <authorList>
            <person name="Rhind N."/>
            <person name="Chen Z."/>
            <person name="Yassour M."/>
            <person name="Thompson D.A."/>
            <person name="Haas B.J."/>
            <person name="Habib N."/>
            <person name="Wapinski I."/>
            <person name="Roy S."/>
            <person name="Lin M.F."/>
            <person name="Heiman D.I."/>
            <person name="Young S.K."/>
            <person name="Furuya K."/>
            <person name="Guo Y."/>
            <person name="Pidoux A."/>
            <person name="Chen H.M."/>
            <person name="Robbertse B."/>
            <person name="Goldberg J.M."/>
            <person name="Aoki K."/>
            <person name="Bayne E.H."/>
            <person name="Berlin A.M."/>
            <person name="Desjardins C.A."/>
            <person name="Dobbs E."/>
            <person name="Dukaj L."/>
            <person name="Fan L."/>
            <person name="FitzGerald M.G."/>
            <person name="French C."/>
            <person name="Gujja S."/>
            <person name="Hansen K."/>
            <person name="Keifenheim D."/>
            <person name="Levin J.Z."/>
            <person name="Mosher R.A."/>
            <person name="Mueller C.A."/>
            <person name="Pfiffner J."/>
            <person name="Priest M."/>
            <person name="Russ C."/>
            <person name="Smialowska A."/>
            <person name="Swoboda P."/>
            <person name="Sykes S.M."/>
            <person name="Vaughn M."/>
            <person name="Vengrova S."/>
            <person name="Yoder R."/>
            <person name="Zeng Q."/>
            <person name="Allshire R."/>
            <person name="Baulcombe D."/>
            <person name="Birren B.W."/>
            <person name="Brown W."/>
            <person name="Ekwall K."/>
            <person name="Kellis M."/>
            <person name="Leatherwood J."/>
            <person name="Levin H."/>
            <person name="Margalit H."/>
            <person name="Martienssen R."/>
            <person name="Nieduszynski C.A."/>
            <person name="Spatafora J.W."/>
            <person name="Friedman N."/>
            <person name="Dalgaard J.Z."/>
            <person name="Baumann P."/>
            <person name="Niki H."/>
            <person name="Regev A."/>
            <person name="Nusbaum C."/>
        </authorList>
    </citation>
    <scope>NUCLEOTIDE SEQUENCE [LARGE SCALE GENOMIC DNA]</scope>
    <source>
        <strain evidence="8">yFS286</strain>
    </source>
</reference>
<dbReference type="SUPFAM" id="SSF111331">
    <property type="entry name" value="NAD kinase/diacylglycerol kinase-like"/>
    <property type="match status" value="1"/>
</dbReference>
<dbReference type="eggNOG" id="KOG2178">
    <property type="taxonomic scope" value="Eukaryota"/>
</dbReference>
<dbReference type="Pfam" id="PF20143">
    <property type="entry name" value="NAD_kinase_C"/>
    <property type="match status" value="1"/>
</dbReference>
<dbReference type="OMA" id="WDEDMCR"/>
<proteinExistence type="inferred from homology"/>